<sequence>MPTNSSAPVAAENERYIWFTNSKTSTGMHDLPHNVHIQSHVQKRNLNMAIIDSDARYEDPSIATLPSFDKNAWYYPSHGDANDDVRFTSVMGNWGRKSIHDARWIRKGKLAAWGPGLEDWEIEERARKRIRLLVSQEPEHSPPATIPYLRSPSPPLMAPYPTPSAQHLSYTSFVMDKAVTSSFRSRLLDELESATNNLIEGEASMRRALGRLWQAMSEDPEQTPGEAPVVPKREDEGDEEEERERRLAHIPDLTPVVHKLFLSIPDSTTPTYDDGHMAHPDIQLENLEKSLATLRELQDDGREYVERLEEIRDGLGNVRTQRNGVWDLVRKKAIKELQGVASNCASAL</sequence>
<dbReference type="InParanoid" id="J4H2J7"/>
<evidence type="ECO:0000313" key="3">
    <source>
        <dbReference type="Proteomes" id="UP000006352"/>
    </source>
</evidence>
<dbReference type="OrthoDB" id="3353673at2759"/>
<dbReference type="RefSeq" id="XP_012180927.1">
    <property type="nucleotide sequence ID" value="XM_012325537.1"/>
</dbReference>
<name>J4H2J7_9APHY</name>
<dbReference type="EMBL" id="HE797042">
    <property type="protein sequence ID" value="CCM01644.1"/>
    <property type="molecule type" value="Genomic_DNA"/>
</dbReference>
<keyword evidence="3" id="KW-1185">Reference proteome</keyword>
<dbReference type="AlphaFoldDB" id="J4H2J7"/>
<feature type="region of interest" description="Disordered" evidence="1">
    <location>
        <begin position="216"/>
        <end position="245"/>
    </location>
</feature>
<dbReference type="Proteomes" id="UP000006352">
    <property type="component" value="Unassembled WGS sequence"/>
</dbReference>
<organism evidence="2 3">
    <name type="scientific">Fibroporia radiculosa</name>
    <dbReference type="NCBI Taxonomy" id="599839"/>
    <lineage>
        <taxon>Eukaryota</taxon>
        <taxon>Fungi</taxon>
        <taxon>Dikarya</taxon>
        <taxon>Basidiomycota</taxon>
        <taxon>Agaricomycotina</taxon>
        <taxon>Agaricomycetes</taxon>
        <taxon>Polyporales</taxon>
        <taxon>Fibroporiaceae</taxon>
        <taxon>Fibroporia</taxon>
    </lineage>
</organism>
<evidence type="ECO:0000256" key="1">
    <source>
        <dbReference type="SAM" id="MobiDB-lite"/>
    </source>
</evidence>
<proteinExistence type="predicted"/>
<dbReference type="GeneID" id="24096555"/>
<reference evidence="2 3" key="1">
    <citation type="journal article" date="2012" name="Appl. Environ. Microbiol.">
        <title>Short-read sequencing for genomic analysis of the brown rot fungus Fibroporia radiculosa.</title>
        <authorList>
            <person name="Tang J.D."/>
            <person name="Perkins A.D."/>
            <person name="Sonstegard T.S."/>
            <person name="Schroeder S.G."/>
            <person name="Burgess S.C."/>
            <person name="Diehl S.V."/>
        </authorList>
    </citation>
    <scope>NUCLEOTIDE SEQUENCE [LARGE SCALE GENOMIC DNA]</scope>
    <source>
        <strain evidence="2 3">TFFH 294</strain>
    </source>
</reference>
<dbReference type="HOGENOM" id="CLU_045445_0_0_1"/>
<accession>J4H2J7</accession>
<evidence type="ECO:0008006" key="4">
    <source>
        <dbReference type="Google" id="ProtNLM"/>
    </source>
</evidence>
<gene>
    <name evidence="2" type="ORF">FIBRA_03705</name>
</gene>
<evidence type="ECO:0000313" key="2">
    <source>
        <dbReference type="EMBL" id="CCM01644.1"/>
    </source>
</evidence>
<protein>
    <recommendedName>
        <fullName evidence="4">Transcriptional regulatory protein RXT2 N-terminal domain-containing protein</fullName>
    </recommendedName>
</protein>
<dbReference type="STRING" id="599839.J4H2J7"/>